<proteinExistence type="predicted"/>
<dbReference type="AlphaFoldDB" id="A0A8D9HKV8"/>
<evidence type="ECO:0000313" key="2">
    <source>
        <dbReference type="Proteomes" id="UP000694005"/>
    </source>
</evidence>
<dbReference type="EMBL" id="LS974623">
    <property type="protein sequence ID" value="CAG7901438.1"/>
    <property type="molecule type" value="Genomic_DNA"/>
</dbReference>
<name>A0A8D9HKV8_BRACM</name>
<reference evidence="1 2" key="1">
    <citation type="submission" date="2021-07" db="EMBL/GenBank/DDBJ databases">
        <authorList>
            <consortium name="Genoscope - CEA"/>
            <person name="William W."/>
        </authorList>
    </citation>
    <scope>NUCLEOTIDE SEQUENCE [LARGE SCALE GENOMIC DNA]</scope>
</reference>
<evidence type="ECO:0000313" key="1">
    <source>
        <dbReference type="EMBL" id="CAG7901438.1"/>
    </source>
</evidence>
<dbReference type="Gramene" id="A07p10820.2_BraZ1">
    <property type="protein sequence ID" value="A07p10820.2_BraZ1.CDS"/>
    <property type="gene ID" value="A07g10820.2_BraZ1"/>
</dbReference>
<accession>A0A8D9HKV8</accession>
<dbReference type="Proteomes" id="UP000694005">
    <property type="component" value="Chromosome A07"/>
</dbReference>
<protein>
    <submittedName>
        <fullName evidence="1">Uncharacterized protein</fullName>
    </submittedName>
</protein>
<organism evidence="1 2">
    <name type="scientific">Brassica campestris</name>
    <name type="common">Field mustard</name>
    <dbReference type="NCBI Taxonomy" id="3711"/>
    <lineage>
        <taxon>Eukaryota</taxon>
        <taxon>Viridiplantae</taxon>
        <taxon>Streptophyta</taxon>
        <taxon>Embryophyta</taxon>
        <taxon>Tracheophyta</taxon>
        <taxon>Spermatophyta</taxon>
        <taxon>Magnoliopsida</taxon>
        <taxon>eudicotyledons</taxon>
        <taxon>Gunneridae</taxon>
        <taxon>Pentapetalae</taxon>
        <taxon>rosids</taxon>
        <taxon>malvids</taxon>
        <taxon>Brassicales</taxon>
        <taxon>Brassicaceae</taxon>
        <taxon>Brassiceae</taxon>
        <taxon>Brassica</taxon>
    </lineage>
</organism>
<gene>
    <name evidence="1" type="ORF">BRAPAZ1V2_A07P10820.2</name>
</gene>
<sequence>MIWTLNQILKNAKAEEEEEEEREQFVHNFIHLFTHQKQRKLQTFLSPFLFQDCKFEESVPWNRGSLSSPLKPSPQNRPFLYLFCLSVFQSLKLCSSGCKALENLLLTSAA</sequence>